<sequence>MSAQEIFRLPDLGEGLTESEIVEWKVSVGDTVTLNQAIAEVETAKAMVEIPSPFAGTVAALHAEEGDVVEVGEPLVTFGTGDGDDIGDDAPAGASADDVASAPEPAPAASASSASANGTSGESSGANLVGYGTRAARKGRPTRRPRTPVEAPPAPVRNTGPSTGQATAPAATSTTARTAEHRVKVRSVRKHTAAAMVASARVPQATVHLTCDVTETLALVARLREHPRTRHTKVGLLTVVARAVCGLALQHPALVTRWEEHDGGAAELVRSPHVNLGIAVATDRGLVVPHVPRADELSLVGMARALRELTTTARSARTRPDRLTGGTLTLTNVGVFGVDAGSPLLNPGESAILGIGQIARRPWEHDGEIALREVVTFSLTFDHRVVDGEQGARFLADLGGLLTDPALAVLLGGRDEPEHDEPAPDAAEQDDAEPHDGAAGRNGTAAPREAVTV</sequence>
<feature type="compositionally biased region" description="Basic and acidic residues" evidence="7">
    <location>
        <begin position="413"/>
        <end position="422"/>
    </location>
</feature>
<feature type="region of interest" description="Disordered" evidence="7">
    <location>
        <begin position="413"/>
        <end position="453"/>
    </location>
</feature>
<feature type="region of interest" description="Disordered" evidence="7">
    <location>
        <begin position="78"/>
        <end position="180"/>
    </location>
</feature>
<keyword evidence="10" id="KW-1185">Reference proteome</keyword>
<dbReference type="Pfam" id="PF00198">
    <property type="entry name" value="2-oxoacid_dh"/>
    <property type="match status" value="1"/>
</dbReference>
<dbReference type="EC" id="2.3.1.-" evidence="6"/>
<evidence type="ECO:0000313" key="10">
    <source>
        <dbReference type="Proteomes" id="UP001310387"/>
    </source>
</evidence>
<comment type="caution">
    <text evidence="9">The sequence shown here is derived from an EMBL/GenBank/DDBJ whole genome shotgun (WGS) entry which is preliminary data.</text>
</comment>
<reference evidence="9" key="1">
    <citation type="journal article" date="2024" name="Antonie Van Leeuwenhoek">
        <title>Isoptericola haloaureus sp. nov., a dimorphic actinobacterium isolated from mangrove sediments of southeast India, implicating biosaline agricultural significance through nitrogen fixation and salt tolerance genes.</title>
        <authorList>
            <person name="Prathaban M."/>
            <person name="Prathiviraj R."/>
            <person name="Ravichandran M."/>
            <person name="Natarajan S.D."/>
            <person name="Sobanaa M."/>
            <person name="Hari Krishna Kumar S."/>
            <person name="Chandrasekar V."/>
            <person name="Selvin J."/>
        </authorList>
    </citation>
    <scope>NUCLEOTIDE SEQUENCE</scope>
    <source>
        <strain evidence="9">MP1014</strain>
    </source>
</reference>
<keyword evidence="4 6" id="KW-0450">Lipoyl</keyword>
<evidence type="ECO:0000256" key="3">
    <source>
        <dbReference type="ARBA" id="ARBA00022679"/>
    </source>
</evidence>
<evidence type="ECO:0000256" key="7">
    <source>
        <dbReference type="SAM" id="MobiDB-lite"/>
    </source>
</evidence>
<evidence type="ECO:0000313" key="9">
    <source>
        <dbReference type="EMBL" id="MEG3616052.1"/>
    </source>
</evidence>
<dbReference type="PANTHER" id="PTHR43178:SF5">
    <property type="entry name" value="LIPOAMIDE ACYLTRANSFERASE COMPONENT OF BRANCHED-CHAIN ALPHA-KETO ACID DEHYDROGENASE COMPLEX, MITOCHONDRIAL"/>
    <property type="match status" value="1"/>
</dbReference>
<evidence type="ECO:0000256" key="2">
    <source>
        <dbReference type="ARBA" id="ARBA00007317"/>
    </source>
</evidence>
<feature type="compositionally biased region" description="Basic residues" evidence="7">
    <location>
        <begin position="135"/>
        <end position="146"/>
    </location>
</feature>
<dbReference type="Gene3D" id="3.30.559.10">
    <property type="entry name" value="Chloramphenicol acetyltransferase-like domain"/>
    <property type="match status" value="1"/>
</dbReference>
<dbReference type="RefSeq" id="WP_332902575.1">
    <property type="nucleotide sequence ID" value="NZ_JBAGLP010000118.1"/>
</dbReference>
<dbReference type="PROSITE" id="PS50968">
    <property type="entry name" value="BIOTINYL_LIPOYL"/>
    <property type="match status" value="1"/>
</dbReference>
<organism evidence="9 10">
    <name type="scientific">Isoptericola haloaureus</name>
    <dbReference type="NCBI Taxonomy" id="1542902"/>
    <lineage>
        <taxon>Bacteria</taxon>
        <taxon>Bacillati</taxon>
        <taxon>Actinomycetota</taxon>
        <taxon>Actinomycetes</taxon>
        <taxon>Micrococcales</taxon>
        <taxon>Promicromonosporaceae</taxon>
        <taxon>Isoptericola</taxon>
    </lineage>
</organism>
<dbReference type="Gene3D" id="2.40.50.100">
    <property type="match status" value="1"/>
</dbReference>
<dbReference type="InterPro" id="IPR000089">
    <property type="entry name" value="Biotin_lipoyl"/>
</dbReference>
<dbReference type="Pfam" id="PF00364">
    <property type="entry name" value="Biotin_lipoyl"/>
    <property type="match status" value="1"/>
</dbReference>
<dbReference type="PANTHER" id="PTHR43178">
    <property type="entry name" value="DIHYDROLIPOAMIDE ACETYLTRANSFERASE COMPONENT OF PYRUVATE DEHYDROGENASE COMPLEX"/>
    <property type="match status" value="1"/>
</dbReference>
<dbReference type="CDD" id="cd06849">
    <property type="entry name" value="lipoyl_domain"/>
    <property type="match status" value="1"/>
</dbReference>
<dbReference type="GO" id="GO:0016746">
    <property type="term" value="F:acyltransferase activity"/>
    <property type="evidence" value="ECO:0007669"/>
    <property type="project" value="UniProtKB-KW"/>
</dbReference>
<dbReference type="InterPro" id="IPR050743">
    <property type="entry name" value="2-oxoacid_DH_E2_comp"/>
</dbReference>
<feature type="compositionally biased region" description="Low complexity" evidence="7">
    <location>
        <begin position="89"/>
        <end position="127"/>
    </location>
</feature>
<dbReference type="InterPro" id="IPR001078">
    <property type="entry name" value="2-oxoacid_DH_actylTfrase"/>
</dbReference>
<dbReference type="InterPro" id="IPR011053">
    <property type="entry name" value="Single_hybrid_motif"/>
</dbReference>
<dbReference type="SUPFAM" id="SSF51230">
    <property type="entry name" value="Single hybrid motif"/>
    <property type="match status" value="1"/>
</dbReference>
<reference evidence="9" key="2">
    <citation type="submission" date="2024-02" db="EMBL/GenBank/DDBJ databases">
        <authorList>
            <person name="Prathaban M."/>
            <person name="Mythili R."/>
            <person name="Sharmila Devi N."/>
            <person name="Sobanaa M."/>
            <person name="Prathiviraj R."/>
            <person name="Selvin J."/>
        </authorList>
    </citation>
    <scope>NUCLEOTIDE SEQUENCE</scope>
    <source>
        <strain evidence="9">MP1014</strain>
    </source>
</reference>
<keyword evidence="3 6" id="KW-0808">Transferase</keyword>
<comment type="similarity">
    <text evidence="2 6">Belongs to the 2-oxoacid dehydrogenase family.</text>
</comment>
<dbReference type="Proteomes" id="UP001310387">
    <property type="component" value="Unassembled WGS sequence"/>
</dbReference>
<feature type="compositionally biased region" description="Low complexity" evidence="7">
    <location>
        <begin position="156"/>
        <end position="177"/>
    </location>
</feature>
<evidence type="ECO:0000256" key="6">
    <source>
        <dbReference type="RuleBase" id="RU003423"/>
    </source>
</evidence>
<feature type="domain" description="Lipoyl-binding" evidence="8">
    <location>
        <begin position="4"/>
        <end position="79"/>
    </location>
</feature>
<evidence type="ECO:0000256" key="4">
    <source>
        <dbReference type="ARBA" id="ARBA00022823"/>
    </source>
</evidence>
<dbReference type="InterPro" id="IPR023213">
    <property type="entry name" value="CAT-like_dom_sf"/>
</dbReference>
<evidence type="ECO:0000256" key="5">
    <source>
        <dbReference type="ARBA" id="ARBA00023315"/>
    </source>
</evidence>
<name>A0ABU7Z9J2_9MICO</name>
<keyword evidence="5 6" id="KW-0012">Acyltransferase</keyword>
<dbReference type="SUPFAM" id="SSF52777">
    <property type="entry name" value="CoA-dependent acyltransferases"/>
    <property type="match status" value="1"/>
</dbReference>
<accession>A0ABU7Z9J2</accession>
<dbReference type="EMBL" id="JBAGLP010000118">
    <property type="protein sequence ID" value="MEG3616052.1"/>
    <property type="molecule type" value="Genomic_DNA"/>
</dbReference>
<evidence type="ECO:0000259" key="8">
    <source>
        <dbReference type="PROSITE" id="PS50968"/>
    </source>
</evidence>
<comment type="cofactor">
    <cofactor evidence="1 6">
        <name>(R)-lipoate</name>
        <dbReference type="ChEBI" id="CHEBI:83088"/>
    </cofactor>
</comment>
<proteinExistence type="inferred from homology"/>
<evidence type="ECO:0000256" key="1">
    <source>
        <dbReference type="ARBA" id="ARBA00001938"/>
    </source>
</evidence>
<protein>
    <recommendedName>
        <fullName evidence="6">Dihydrolipoamide acetyltransferase component of pyruvate dehydrogenase complex</fullName>
        <ecNumber evidence="6">2.3.1.-</ecNumber>
    </recommendedName>
</protein>
<gene>
    <name evidence="9" type="ORF">V5O49_13035</name>
</gene>